<dbReference type="PROSITE" id="PS51482">
    <property type="entry name" value="DEGV"/>
    <property type="match status" value="1"/>
</dbReference>
<dbReference type="InterPro" id="IPR043168">
    <property type="entry name" value="DegV_C"/>
</dbReference>
<dbReference type="AlphaFoldDB" id="A0AA37DFW8"/>
<keyword evidence="1" id="KW-0446">Lipid-binding</keyword>
<evidence type="ECO:0000313" key="3">
    <source>
        <dbReference type="Proteomes" id="UP000018466"/>
    </source>
</evidence>
<dbReference type="EMBL" id="AGEL01000013">
    <property type="protein sequence ID" value="EHO16062.1"/>
    <property type="molecule type" value="Genomic_DNA"/>
</dbReference>
<dbReference type="InterPro" id="IPR003797">
    <property type="entry name" value="DegV"/>
</dbReference>
<gene>
    <name evidence="2" type="ORF">HMPREF9623_01608</name>
</gene>
<evidence type="ECO:0000313" key="2">
    <source>
        <dbReference type="EMBL" id="EHO16062.1"/>
    </source>
</evidence>
<dbReference type="Gene3D" id="3.30.1180.10">
    <property type="match status" value="1"/>
</dbReference>
<keyword evidence="3" id="KW-1185">Reference proteome</keyword>
<protein>
    <submittedName>
        <fullName evidence="2">DegV family EDD domain-containing protein</fullName>
    </submittedName>
</protein>
<dbReference type="NCBIfam" id="TIGR00762">
    <property type="entry name" value="DegV"/>
    <property type="match status" value="1"/>
</dbReference>
<dbReference type="InterPro" id="IPR050270">
    <property type="entry name" value="DegV_domain_contain"/>
</dbReference>
<dbReference type="PANTHER" id="PTHR33434">
    <property type="entry name" value="DEGV DOMAIN-CONTAINING PROTEIN DR_1986-RELATED"/>
    <property type="match status" value="1"/>
</dbReference>
<dbReference type="SUPFAM" id="SSF82549">
    <property type="entry name" value="DAK1/DegV-like"/>
    <property type="match status" value="1"/>
</dbReference>
<name>A0AA37DFW8_9FIRM</name>
<comment type="caution">
    <text evidence="2">The sequence shown here is derived from an EMBL/GenBank/DDBJ whole genome shotgun (WGS) entry which is preliminary data.</text>
</comment>
<dbReference type="RefSeq" id="WP_009533440.1">
    <property type="nucleotide sequence ID" value="NZ_JH590863.1"/>
</dbReference>
<dbReference type="GeneID" id="86941334"/>
<organism evidence="2 3">
    <name type="scientific">Stomatobaculum longum</name>
    <dbReference type="NCBI Taxonomy" id="796942"/>
    <lineage>
        <taxon>Bacteria</taxon>
        <taxon>Bacillati</taxon>
        <taxon>Bacillota</taxon>
        <taxon>Clostridia</taxon>
        <taxon>Lachnospirales</taxon>
        <taxon>Lachnospiraceae</taxon>
        <taxon>Stomatobaculum</taxon>
    </lineage>
</organism>
<accession>A0AA37DFW8</accession>
<dbReference type="Gene3D" id="3.40.50.10170">
    <property type="match status" value="1"/>
</dbReference>
<dbReference type="Pfam" id="PF02645">
    <property type="entry name" value="DegV"/>
    <property type="match status" value="1"/>
</dbReference>
<dbReference type="Proteomes" id="UP000018466">
    <property type="component" value="Unassembled WGS sequence"/>
</dbReference>
<dbReference type="GO" id="GO:0008289">
    <property type="term" value="F:lipid binding"/>
    <property type="evidence" value="ECO:0007669"/>
    <property type="project" value="UniProtKB-KW"/>
</dbReference>
<reference evidence="2 3" key="1">
    <citation type="submission" date="2011-10" db="EMBL/GenBank/DDBJ databases">
        <title>The Genome Sequence of Lachnospiraceae bacterium ACC2.</title>
        <authorList>
            <consortium name="The Broad Institute Genome Sequencing Platform"/>
            <person name="Earl A."/>
            <person name="Ward D."/>
            <person name="Feldgarden M."/>
            <person name="Gevers D."/>
            <person name="Sizova M."/>
            <person name="Hazen A."/>
            <person name="Epstein S."/>
            <person name="Young S.K."/>
            <person name="Zeng Q."/>
            <person name="Gargeya S."/>
            <person name="Fitzgerald M."/>
            <person name="Haas B."/>
            <person name="Abouelleil A."/>
            <person name="Alvarado L."/>
            <person name="Arachchi H.M."/>
            <person name="Berlin A."/>
            <person name="Brown A."/>
            <person name="Chapman S.B."/>
            <person name="Chen Z."/>
            <person name="Dunbar C."/>
            <person name="Freedman E."/>
            <person name="Gearin G."/>
            <person name="Goldberg J."/>
            <person name="Griggs A."/>
            <person name="Gujja S."/>
            <person name="Heiman D."/>
            <person name="Howarth C."/>
            <person name="Larson L."/>
            <person name="Lui A."/>
            <person name="MacDonald P.J.P."/>
            <person name="Montmayeur A."/>
            <person name="Murphy C."/>
            <person name="Neiman D."/>
            <person name="Pearson M."/>
            <person name="Priest M."/>
            <person name="Roberts A."/>
            <person name="Saif S."/>
            <person name="Shea T."/>
            <person name="Shenoy N."/>
            <person name="Sisk P."/>
            <person name="Stolte C."/>
            <person name="Sykes S."/>
            <person name="Wortman J."/>
            <person name="Nusbaum C."/>
            <person name="Birren B."/>
        </authorList>
    </citation>
    <scope>NUCLEOTIDE SEQUENCE [LARGE SCALE GENOMIC DNA]</scope>
    <source>
        <strain evidence="2 3">ACC2</strain>
    </source>
</reference>
<evidence type="ECO:0000256" key="1">
    <source>
        <dbReference type="ARBA" id="ARBA00023121"/>
    </source>
</evidence>
<proteinExistence type="predicted"/>
<sequence>MKTAIVTDSNSGISRAEAEQLGIFVLPMPFIAGEEVYHEGKNLTPDRFYELLQSDTVLRTSQPSPGEMAALWDRLLEDYEELLFIPMSSGLSASYASACLLAEDYDGRVVVADAHRISITMRHIIRDALAMREAGISAQEMKEEIEKLAFLSIVYVGVEDLKYLKRGGRISGAAATVGSILNIKPLLVIKGEKVEPFATVRGTKHCKKREVEEIVKAAAEFRAEGRKIWVGQTGSFLEAADVADWQALGQAAFPEETVTYDPLSYSVACHTGPNAFGMGVSVRWEPGMRN</sequence>
<dbReference type="PANTHER" id="PTHR33434:SF2">
    <property type="entry name" value="FATTY ACID-BINDING PROTEIN TM_1468"/>
    <property type="match status" value="1"/>
</dbReference>